<dbReference type="NCBIfam" id="TIGR03542">
    <property type="entry name" value="DAPAT_plant"/>
    <property type="match status" value="1"/>
</dbReference>
<evidence type="ECO:0000256" key="4">
    <source>
        <dbReference type="ARBA" id="ARBA00018052"/>
    </source>
</evidence>
<feature type="binding site" evidence="9">
    <location>
        <begin position="247"/>
        <end position="249"/>
    </location>
    <ligand>
        <name>pyridoxal 5'-phosphate</name>
        <dbReference type="ChEBI" id="CHEBI:597326"/>
    </ligand>
</feature>
<feature type="binding site" evidence="9">
    <location>
        <begin position="108"/>
        <end position="109"/>
    </location>
    <ligand>
        <name>pyridoxal 5'-phosphate</name>
        <dbReference type="ChEBI" id="CHEBI:597326"/>
    </ligand>
</feature>
<dbReference type="EMBL" id="JBBMFS010000006">
    <property type="protein sequence ID" value="MEQ2555098.1"/>
    <property type="molecule type" value="Genomic_DNA"/>
</dbReference>
<keyword evidence="5 9" id="KW-0032">Aminotransferase</keyword>
<feature type="binding site" evidence="9">
    <location>
        <position position="258"/>
    </location>
    <ligand>
        <name>pyridoxal 5'-phosphate</name>
        <dbReference type="ChEBI" id="CHEBI:597326"/>
    </ligand>
</feature>
<feature type="modified residue" description="N6-(pyridoxal phosphate)lysine" evidence="9">
    <location>
        <position position="250"/>
    </location>
</feature>
<feature type="binding site" evidence="9">
    <location>
        <position position="219"/>
    </location>
    <ligand>
        <name>pyridoxal 5'-phosphate</name>
        <dbReference type="ChEBI" id="CHEBI:597326"/>
    </ligand>
</feature>
<proteinExistence type="inferred from homology"/>
<evidence type="ECO:0000256" key="2">
    <source>
        <dbReference type="ARBA" id="ARBA00004982"/>
    </source>
</evidence>
<evidence type="ECO:0000256" key="5">
    <source>
        <dbReference type="ARBA" id="ARBA00022576"/>
    </source>
</evidence>
<reference evidence="12" key="1">
    <citation type="submission" date="2024-03" db="EMBL/GenBank/DDBJ databases">
        <title>Human intestinal bacterial collection.</title>
        <authorList>
            <person name="Pauvert C."/>
            <person name="Hitch T.C.A."/>
            <person name="Clavel T."/>
        </authorList>
    </citation>
    <scope>NUCLEOTIDE SEQUENCE [LARGE SCALE GENOMIC DNA]</scope>
    <source>
        <strain evidence="12">CLA-AA-H89B</strain>
    </source>
</reference>
<evidence type="ECO:0000313" key="13">
    <source>
        <dbReference type="Proteomes" id="UP001546774"/>
    </source>
</evidence>
<dbReference type="InterPro" id="IPR015422">
    <property type="entry name" value="PyrdxlP-dep_Trfase_small"/>
</dbReference>
<comment type="pathway">
    <text evidence="2 9">Amino-acid biosynthesis; L-lysine biosynthesis via DAP pathway; LL-2,6-diaminopimelate from (S)-tetrahydrodipicolinate (aminotransferase route): step 1/1.</text>
</comment>
<feature type="binding site" evidence="9">
    <location>
        <position position="384"/>
    </location>
    <ligand>
        <name>substrate</name>
    </ligand>
</feature>
<dbReference type="Gene3D" id="3.40.640.10">
    <property type="entry name" value="Type I PLP-dependent aspartate aminotransferase-like (Major domain)"/>
    <property type="match status" value="1"/>
</dbReference>
<keyword evidence="13" id="KW-1185">Reference proteome</keyword>
<dbReference type="Gene3D" id="3.90.1150.10">
    <property type="entry name" value="Aspartate Aminotransferase, domain 1"/>
    <property type="match status" value="1"/>
</dbReference>
<dbReference type="InterPro" id="IPR015424">
    <property type="entry name" value="PyrdxlP-dep_Trfase"/>
</dbReference>
<evidence type="ECO:0000256" key="10">
    <source>
        <dbReference type="RuleBase" id="RU000481"/>
    </source>
</evidence>
<feature type="binding site" evidence="9">
    <location>
        <position position="109"/>
    </location>
    <ligand>
        <name>substrate</name>
    </ligand>
</feature>
<name>A0ABV1H6K9_9FIRM</name>
<dbReference type="HAMAP" id="MF_01642">
    <property type="entry name" value="DapL_aminotrans_1"/>
    <property type="match status" value="1"/>
</dbReference>
<keyword evidence="7 9" id="KW-0663">Pyridoxal phosphate</keyword>
<feature type="binding site" evidence="9">
    <location>
        <position position="132"/>
    </location>
    <ligand>
        <name>substrate</name>
    </ligand>
</feature>
<evidence type="ECO:0000256" key="9">
    <source>
        <dbReference type="HAMAP-Rule" id="MF_01642"/>
    </source>
</evidence>
<dbReference type="CDD" id="cd00609">
    <property type="entry name" value="AAT_like"/>
    <property type="match status" value="1"/>
</dbReference>
<accession>A0ABV1H6K9</accession>
<dbReference type="InterPro" id="IPR019942">
    <property type="entry name" value="DapL/ALD1"/>
</dbReference>
<comment type="subunit">
    <text evidence="9">Homodimer.</text>
</comment>
<evidence type="ECO:0000256" key="8">
    <source>
        <dbReference type="ARBA" id="ARBA00051934"/>
    </source>
</evidence>
<evidence type="ECO:0000256" key="1">
    <source>
        <dbReference type="ARBA" id="ARBA00001933"/>
    </source>
</evidence>
<dbReference type="PANTHER" id="PTHR43144">
    <property type="entry name" value="AMINOTRANSFERASE"/>
    <property type="match status" value="1"/>
</dbReference>
<feature type="binding site" evidence="9">
    <location>
        <position position="15"/>
    </location>
    <ligand>
        <name>substrate</name>
    </ligand>
</feature>
<feature type="binding site" evidence="9">
    <location>
        <position position="188"/>
    </location>
    <ligand>
        <name>substrate</name>
    </ligand>
</feature>
<comment type="catalytic activity">
    <reaction evidence="8 9">
        <text>(2S,6S)-2,6-diaminopimelate + 2-oxoglutarate = (S)-2,3,4,5-tetrahydrodipicolinate + L-glutamate + H2O + H(+)</text>
        <dbReference type="Rhea" id="RHEA:23988"/>
        <dbReference type="ChEBI" id="CHEBI:15377"/>
        <dbReference type="ChEBI" id="CHEBI:15378"/>
        <dbReference type="ChEBI" id="CHEBI:16810"/>
        <dbReference type="ChEBI" id="CHEBI:16845"/>
        <dbReference type="ChEBI" id="CHEBI:29985"/>
        <dbReference type="ChEBI" id="CHEBI:57609"/>
        <dbReference type="EC" id="2.6.1.83"/>
    </reaction>
</comment>
<comment type="caution">
    <text evidence="12">The sequence shown here is derived from an EMBL/GenBank/DDBJ whole genome shotgun (WGS) entry which is preliminary data.</text>
</comment>
<dbReference type="Pfam" id="PF00155">
    <property type="entry name" value="Aminotran_1_2"/>
    <property type="match status" value="1"/>
</dbReference>
<dbReference type="Proteomes" id="UP001546774">
    <property type="component" value="Unassembled WGS sequence"/>
</dbReference>
<dbReference type="InterPro" id="IPR004839">
    <property type="entry name" value="Aminotransferase_I/II_large"/>
</dbReference>
<dbReference type="GO" id="GO:0010285">
    <property type="term" value="F:L,L-diaminopimelate aminotransferase activity"/>
    <property type="evidence" value="ECO:0007669"/>
    <property type="project" value="UniProtKB-EC"/>
</dbReference>
<evidence type="ECO:0000256" key="7">
    <source>
        <dbReference type="ARBA" id="ARBA00022898"/>
    </source>
</evidence>
<feature type="binding site" evidence="9">
    <location>
        <position position="72"/>
    </location>
    <ligand>
        <name>pyridoxal 5'-phosphate</name>
        <dbReference type="ChEBI" id="CHEBI:597326"/>
    </ligand>
</feature>
<organism evidence="12 13">
    <name type="scientific">Lachnospira intestinalis</name>
    <dbReference type="NCBI Taxonomy" id="3133158"/>
    <lineage>
        <taxon>Bacteria</taxon>
        <taxon>Bacillati</taxon>
        <taxon>Bacillota</taxon>
        <taxon>Clostridia</taxon>
        <taxon>Lachnospirales</taxon>
        <taxon>Lachnospiraceae</taxon>
        <taxon>Lachnospira</taxon>
    </lineage>
</organism>
<feature type="domain" description="Aminotransferase class I/classII large" evidence="11">
    <location>
        <begin position="35"/>
        <end position="401"/>
    </location>
</feature>
<comment type="cofactor">
    <cofactor evidence="1 9 10">
        <name>pyridoxal 5'-phosphate</name>
        <dbReference type="ChEBI" id="CHEBI:597326"/>
    </cofactor>
</comment>
<evidence type="ECO:0000259" key="11">
    <source>
        <dbReference type="Pfam" id="PF00155"/>
    </source>
</evidence>
<keyword evidence="6 9" id="KW-0808">Transferase</keyword>
<evidence type="ECO:0000256" key="3">
    <source>
        <dbReference type="ARBA" id="ARBA00013138"/>
    </source>
</evidence>
<feature type="binding site" evidence="9">
    <location>
        <position position="288"/>
    </location>
    <ligand>
        <name>substrate</name>
    </ligand>
</feature>
<dbReference type="EC" id="2.6.1.83" evidence="3 9"/>
<dbReference type="SUPFAM" id="SSF53383">
    <property type="entry name" value="PLP-dependent transferases"/>
    <property type="match status" value="1"/>
</dbReference>
<dbReference type="InterPro" id="IPR004838">
    <property type="entry name" value="NHTrfase_class1_PyrdxlP-BS"/>
</dbReference>
<evidence type="ECO:0000313" key="12">
    <source>
        <dbReference type="EMBL" id="MEQ2555098.1"/>
    </source>
</evidence>
<gene>
    <name evidence="9" type="primary">dapL</name>
    <name evidence="12" type="ORF">WMO37_08785</name>
</gene>
<dbReference type="PROSITE" id="PS00105">
    <property type="entry name" value="AA_TRANSFER_CLASS_1"/>
    <property type="match status" value="1"/>
</dbReference>
<sequence length="404" mass="44437">MFKINDNYLKLPGSYLFSTIAKKVQAFQAANPDKEIIRLGIGDVTLPLAPVVIDTLHGAVDEMSKAETFHGYAPDLGYDFLRNAIVDFDYKRRGADISADEIFVSDGAKSDSGNIGDIFSVDNKIAVCDPVYPVYVDTNAMAGRTGDYLPDQQKWSNVIYMPCTAETNFAPELPKETPDIIYLCFPNNPTGSTITKDELQKWVDYANKVGAVIIYDAAYEAYISEENVPHTIFECEGARTCAIELRSFSKNAGFTGTRLGFTVIPKDLKSGDVTLHSLWARRHGTKFNGAPYIIQKAGAAVYTEEGQKQTGEQIAYYMNNAKTILEGLKSAGYTVSGGVNAPYIWLKTPDNMTSWEFFDFLLEKANVVGTPGSGFGPSGEGYFRLTAFGSYENTVKALERIKAI</sequence>
<comment type="similarity">
    <text evidence="9">Belongs to the class-I pyridoxal-phosphate-dependent aminotransferase family. LL-diaminopimelate aminotransferase subfamily.</text>
</comment>
<protein>
    <recommendedName>
        <fullName evidence="4 9">LL-diaminopimelate aminotransferase</fullName>
        <shortName evidence="9">DAP-AT</shortName>
        <shortName evidence="9">DAP-aminotransferase</shortName>
        <shortName evidence="9">LL-DAP-aminotransferase</shortName>
        <ecNumber evidence="3 9">2.6.1.83</ecNumber>
    </recommendedName>
</protein>
<feature type="binding site" evidence="9">
    <location>
        <position position="42"/>
    </location>
    <ligand>
        <name>substrate</name>
    </ligand>
</feature>
<feature type="binding site" evidence="9">
    <location>
        <position position="288"/>
    </location>
    <ligand>
        <name>pyridoxal 5'-phosphate</name>
        <dbReference type="ChEBI" id="CHEBI:597326"/>
    </ligand>
</feature>
<evidence type="ECO:0000256" key="6">
    <source>
        <dbReference type="ARBA" id="ARBA00022679"/>
    </source>
</evidence>
<feature type="binding site" evidence="9">
    <location>
        <position position="132"/>
    </location>
    <ligand>
        <name>pyridoxal 5'-phosphate</name>
        <dbReference type="ChEBI" id="CHEBI:597326"/>
    </ligand>
</feature>
<comment type="function">
    <text evidence="9">Involved in the synthesis of meso-diaminopimelate (m-DAP or DL-DAP), required for both lysine and peptidoglycan biosynthesis. Catalyzes the direct conversion of tetrahydrodipicolinate to LL-diaminopimelate.</text>
</comment>
<feature type="binding site" evidence="9">
    <location>
        <position position="188"/>
    </location>
    <ligand>
        <name>pyridoxal 5'-phosphate</name>
        <dbReference type="ChEBI" id="CHEBI:597326"/>
    </ligand>
</feature>
<dbReference type="InterPro" id="IPR015421">
    <property type="entry name" value="PyrdxlP-dep_Trfase_major"/>
</dbReference>